<organism evidence="1 2">
    <name type="scientific">Mycobacterium kansasii</name>
    <dbReference type="NCBI Taxonomy" id="1768"/>
    <lineage>
        <taxon>Bacteria</taxon>
        <taxon>Bacillati</taxon>
        <taxon>Actinomycetota</taxon>
        <taxon>Actinomycetes</taxon>
        <taxon>Mycobacteriales</taxon>
        <taxon>Mycobacteriaceae</taxon>
        <taxon>Mycobacterium</taxon>
    </lineage>
</organism>
<reference evidence="1 2" key="1">
    <citation type="submission" date="2017-02" db="EMBL/GenBank/DDBJ databases">
        <title>Complete genome sequences of Mycobacterium kansasii strains isolated from rhesus macaques.</title>
        <authorList>
            <person name="Panda A."/>
            <person name="Nagaraj S."/>
            <person name="Zhao X."/>
            <person name="Tettelin H."/>
            <person name="Detolla L.J."/>
        </authorList>
    </citation>
    <scope>NUCLEOTIDE SEQUENCE [LARGE SCALE GENOMIC DNA]</scope>
    <source>
        <strain evidence="1 2">11-3469</strain>
    </source>
</reference>
<gene>
    <name evidence="1" type="ORF">BZL29_7088</name>
</gene>
<sequence length="47" mass="5024">MESRLNLAGRAAAFTARWRPAVDGGSGEAAMTIVLQLLNVLNVLNVR</sequence>
<proteinExistence type="predicted"/>
<evidence type="ECO:0000313" key="1">
    <source>
        <dbReference type="EMBL" id="OOK66862.1"/>
    </source>
</evidence>
<evidence type="ECO:0000313" key="2">
    <source>
        <dbReference type="Proteomes" id="UP000188532"/>
    </source>
</evidence>
<dbReference type="EMBL" id="MVBN01000009">
    <property type="protein sequence ID" value="OOK66862.1"/>
    <property type="molecule type" value="Genomic_DNA"/>
</dbReference>
<dbReference type="AlphaFoldDB" id="A0A1V3WJ47"/>
<name>A0A1V3WJ47_MYCKA</name>
<accession>A0A1V3WJ47</accession>
<protein>
    <submittedName>
        <fullName evidence="1">Uncharacterized protein</fullName>
    </submittedName>
</protein>
<dbReference type="Proteomes" id="UP000188532">
    <property type="component" value="Unassembled WGS sequence"/>
</dbReference>
<comment type="caution">
    <text evidence="1">The sequence shown here is derived from an EMBL/GenBank/DDBJ whole genome shotgun (WGS) entry which is preliminary data.</text>
</comment>